<dbReference type="AlphaFoldDB" id="A0A4Y6PV00"/>
<name>A0A4Y6PV00_PERCE</name>
<accession>A0A4Y6PV00</accession>
<protein>
    <submittedName>
        <fullName evidence="1">Uncharacterized protein</fullName>
    </submittedName>
</protein>
<dbReference type="RefSeq" id="WP_141198547.1">
    <property type="nucleotide sequence ID" value="NZ_CP041186.1"/>
</dbReference>
<reference evidence="1 2" key="1">
    <citation type="submission" date="2019-06" db="EMBL/GenBank/DDBJ databases">
        <title>Persicimonas caeni gen. nov., sp. nov., a predatory bacterium isolated from solar saltern.</title>
        <authorList>
            <person name="Wang S."/>
        </authorList>
    </citation>
    <scope>NUCLEOTIDE SEQUENCE [LARGE SCALE GENOMIC DNA]</scope>
    <source>
        <strain evidence="1 2">YN101</strain>
    </source>
</reference>
<keyword evidence="2" id="KW-1185">Reference proteome</keyword>
<proteinExistence type="predicted"/>
<evidence type="ECO:0000313" key="2">
    <source>
        <dbReference type="Proteomes" id="UP000315995"/>
    </source>
</evidence>
<dbReference type="EMBL" id="CP041186">
    <property type="protein sequence ID" value="QDG52070.1"/>
    <property type="molecule type" value="Genomic_DNA"/>
</dbReference>
<dbReference type="Proteomes" id="UP000315995">
    <property type="component" value="Chromosome"/>
</dbReference>
<gene>
    <name evidence="1" type="ORF">FIV42_15360</name>
</gene>
<accession>A0A5B8Y6S3</accession>
<sequence>MSAMTVFLRIQRETMNLDEETSRRLRQQSWEELNEMAVDVRQIELIGNDQTIVAAGDAYSALRSLWEGALEPDSYNWSALLDDADDALERLGIAVRNEVSEILGT</sequence>
<organism evidence="1 2">
    <name type="scientific">Persicimonas caeni</name>
    <dbReference type="NCBI Taxonomy" id="2292766"/>
    <lineage>
        <taxon>Bacteria</taxon>
        <taxon>Deltaproteobacteria</taxon>
        <taxon>Bradymonadales</taxon>
        <taxon>Bradymonadaceae</taxon>
        <taxon>Persicimonas</taxon>
    </lineage>
</organism>
<evidence type="ECO:0000313" key="1">
    <source>
        <dbReference type="EMBL" id="QDG52070.1"/>
    </source>
</evidence>